<dbReference type="Proteomes" id="UP000095390">
    <property type="component" value="Unassembled WGS sequence"/>
</dbReference>
<dbReference type="EMBL" id="CYYC01000004">
    <property type="protein sequence ID" value="CUM82687.1"/>
    <property type="molecule type" value="Genomic_DNA"/>
</dbReference>
<sequence length="97" mass="11897">MKGEMYMHYQNYTYRTGSYRKQHKRYTANRKRQEEYESLPSFLFFRLRLLICIMLFLAFVTANKYVLTKEDTAPVFQKIEKNQSYKDLIKKYKLIGE</sequence>
<keyword evidence="1" id="KW-0472">Membrane</keyword>
<proteinExistence type="predicted"/>
<evidence type="ECO:0000313" key="2">
    <source>
        <dbReference type="EMBL" id="CUM82687.1"/>
    </source>
</evidence>
<accession>A0A173RYC7</accession>
<reference evidence="2 3" key="1">
    <citation type="submission" date="2015-09" db="EMBL/GenBank/DDBJ databases">
        <authorList>
            <consortium name="Pathogen Informatics"/>
        </authorList>
    </citation>
    <scope>NUCLEOTIDE SEQUENCE [LARGE SCALE GENOMIC DNA]</scope>
    <source>
        <strain evidence="2 3">2789STDY5834966</strain>
    </source>
</reference>
<keyword evidence="1" id="KW-0812">Transmembrane</keyword>
<name>A0A173RYC7_9FIRM</name>
<protein>
    <submittedName>
        <fullName evidence="2">Uncharacterized protein</fullName>
    </submittedName>
</protein>
<dbReference type="RefSeq" id="WP_055182247.1">
    <property type="nucleotide sequence ID" value="NZ_JBKWTK010000006.1"/>
</dbReference>
<dbReference type="AlphaFoldDB" id="A0A173RYC7"/>
<evidence type="ECO:0000313" key="3">
    <source>
        <dbReference type="Proteomes" id="UP000095390"/>
    </source>
</evidence>
<gene>
    <name evidence="2" type="ORF">ERS852578_00493</name>
</gene>
<organism evidence="2 3">
    <name type="scientific">Anaerobutyricum hallii</name>
    <dbReference type="NCBI Taxonomy" id="39488"/>
    <lineage>
        <taxon>Bacteria</taxon>
        <taxon>Bacillati</taxon>
        <taxon>Bacillota</taxon>
        <taxon>Clostridia</taxon>
        <taxon>Lachnospirales</taxon>
        <taxon>Lachnospiraceae</taxon>
        <taxon>Anaerobutyricum</taxon>
    </lineage>
</organism>
<evidence type="ECO:0000256" key="1">
    <source>
        <dbReference type="SAM" id="Phobius"/>
    </source>
</evidence>
<keyword evidence="1" id="KW-1133">Transmembrane helix</keyword>
<feature type="transmembrane region" description="Helical" evidence="1">
    <location>
        <begin position="43"/>
        <end position="62"/>
    </location>
</feature>